<keyword evidence="1" id="KW-0472">Membrane</keyword>
<reference evidence="3" key="1">
    <citation type="journal article" date="2019" name="Int. J. Syst. Evol. Microbiol.">
        <title>The Global Catalogue of Microorganisms (GCM) 10K type strain sequencing project: providing services to taxonomists for standard genome sequencing and annotation.</title>
        <authorList>
            <consortium name="The Broad Institute Genomics Platform"/>
            <consortium name="The Broad Institute Genome Sequencing Center for Infectious Disease"/>
            <person name="Wu L."/>
            <person name="Ma J."/>
        </authorList>
    </citation>
    <scope>NUCLEOTIDE SEQUENCE [LARGE SCALE GENOMIC DNA]</scope>
    <source>
        <strain evidence="3">JCM 15442</strain>
    </source>
</reference>
<comment type="caution">
    <text evidence="2">The sequence shown here is derived from an EMBL/GenBank/DDBJ whole genome shotgun (WGS) entry which is preliminary data.</text>
</comment>
<feature type="transmembrane region" description="Helical" evidence="1">
    <location>
        <begin position="61"/>
        <end position="82"/>
    </location>
</feature>
<protein>
    <submittedName>
        <fullName evidence="2">Uncharacterized protein</fullName>
    </submittedName>
</protein>
<keyword evidence="1" id="KW-1133">Transmembrane helix</keyword>
<sequence length="117" mass="12206">MTAAPREDPWLDAPSRVSWRAYGLALLPLAAAGWLPWWATALLCALFAVAVRWPRWEEGRLLLSLLIVGGAALALAPAALALGRGALVGPGAALPGAVLCGTGPELGREPHQRRAQG</sequence>
<feature type="transmembrane region" description="Helical" evidence="1">
    <location>
        <begin position="20"/>
        <end position="49"/>
    </location>
</feature>
<keyword evidence="3" id="KW-1185">Reference proteome</keyword>
<organism evidence="2 3">
    <name type="scientific">Deinococcus aerolatus</name>
    <dbReference type="NCBI Taxonomy" id="522487"/>
    <lineage>
        <taxon>Bacteria</taxon>
        <taxon>Thermotogati</taxon>
        <taxon>Deinococcota</taxon>
        <taxon>Deinococci</taxon>
        <taxon>Deinococcales</taxon>
        <taxon>Deinococcaceae</taxon>
        <taxon>Deinococcus</taxon>
    </lineage>
</organism>
<proteinExistence type="predicted"/>
<evidence type="ECO:0000256" key="1">
    <source>
        <dbReference type="SAM" id="Phobius"/>
    </source>
</evidence>
<keyword evidence="1" id="KW-0812">Transmembrane</keyword>
<evidence type="ECO:0000313" key="2">
    <source>
        <dbReference type="EMBL" id="GGL83349.1"/>
    </source>
</evidence>
<name>A0ABQ2GA91_9DEIO</name>
<dbReference type="Proteomes" id="UP000639973">
    <property type="component" value="Unassembled WGS sequence"/>
</dbReference>
<evidence type="ECO:0000313" key="3">
    <source>
        <dbReference type="Proteomes" id="UP000639973"/>
    </source>
</evidence>
<accession>A0ABQ2GA91</accession>
<gene>
    <name evidence="2" type="ORF">GCM10010840_21380</name>
</gene>
<dbReference type="EMBL" id="BMOL01000009">
    <property type="protein sequence ID" value="GGL83349.1"/>
    <property type="molecule type" value="Genomic_DNA"/>
</dbReference>
<dbReference type="RefSeq" id="WP_188971751.1">
    <property type="nucleotide sequence ID" value="NZ_BMOL01000009.1"/>
</dbReference>